<evidence type="ECO:0000313" key="4">
    <source>
        <dbReference type="Proteomes" id="UP001058271"/>
    </source>
</evidence>
<reference evidence="3" key="1">
    <citation type="submission" date="2021-04" db="EMBL/GenBank/DDBJ databases">
        <title>Biosynthetic gene clusters of Dactylosporangioum roseum.</title>
        <authorList>
            <person name="Hartkoorn R.C."/>
            <person name="Beaudoing E."/>
            <person name="Hot D."/>
            <person name="Moureu S."/>
        </authorList>
    </citation>
    <scope>NUCLEOTIDE SEQUENCE</scope>
    <source>
        <strain evidence="3">NRRL B-16295</strain>
    </source>
</reference>
<dbReference type="EMBL" id="CP073721">
    <property type="protein sequence ID" value="UWZ36217.1"/>
    <property type="molecule type" value="Genomic_DNA"/>
</dbReference>
<protein>
    <submittedName>
        <fullName evidence="3">Uncharacterized protein</fullName>
    </submittedName>
</protein>
<feature type="chain" id="PRO_5046250589" evidence="2">
    <location>
        <begin position="24"/>
        <end position="67"/>
    </location>
</feature>
<organism evidence="3 4">
    <name type="scientific">Dactylosporangium roseum</name>
    <dbReference type="NCBI Taxonomy" id="47989"/>
    <lineage>
        <taxon>Bacteria</taxon>
        <taxon>Bacillati</taxon>
        <taxon>Actinomycetota</taxon>
        <taxon>Actinomycetes</taxon>
        <taxon>Micromonosporales</taxon>
        <taxon>Micromonosporaceae</taxon>
        <taxon>Dactylosporangium</taxon>
    </lineage>
</organism>
<evidence type="ECO:0000313" key="3">
    <source>
        <dbReference type="EMBL" id="UWZ36217.1"/>
    </source>
</evidence>
<keyword evidence="2" id="KW-0732">Signal</keyword>
<dbReference type="Proteomes" id="UP001058271">
    <property type="component" value="Chromosome"/>
</dbReference>
<proteinExistence type="predicted"/>
<sequence length="67" mass="6736">MNRPLWMRLIVAALALAAPSATASASGTMTVGATGRPFAPPPPPAVIDTTPGQVSEPLKDGFCGTCV</sequence>
<feature type="region of interest" description="Disordered" evidence="1">
    <location>
        <begin position="26"/>
        <end position="45"/>
    </location>
</feature>
<feature type="compositionally biased region" description="Low complexity" evidence="1">
    <location>
        <begin position="26"/>
        <end position="37"/>
    </location>
</feature>
<name>A0ABY5Z433_9ACTN</name>
<feature type="signal peptide" evidence="2">
    <location>
        <begin position="1"/>
        <end position="23"/>
    </location>
</feature>
<dbReference type="RefSeq" id="WP_260725541.1">
    <property type="nucleotide sequence ID" value="NZ_BAAABS010000059.1"/>
</dbReference>
<evidence type="ECO:0000256" key="1">
    <source>
        <dbReference type="SAM" id="MobiDB-lite"/>
    </source>
</evidence>
<evidence type="ECO:0000256" key="2">
    <source>
        <dbReference type="SAM" id="SignalP"/>
    </source>
</evidence>
<keyword evidence="4" id="KW-1185">Reference proteome</keyword>
<gene>
    <name evidence="3" type="ORF">Drose_35045</name>
</gene>
<accession>A0ABY5Z433</accession>